<dbReference type="AlphaFoldDB" id="A0A6G1P8R8"/>
<name>A0A6G1P8R8_CHAAH</name>
<gene>
    <name evidence="1" type="ORF">EXN66_Car002108</name>
</gene>
<organism evidence="1 2">
    <name type="scientific">Channa argus</name>
    <name type="common">Northern snakehead</name>
    <name type="synonym">Ophicephalus argus</name>
    <dbReference type="NCBI Taxonomy" id="215402"/>
    <lineage>
        <taxon>Eukaryota</taxon>
        <taxon>Metazoa</taxon>
        <taxon>Chordata</taxon>
        <taxon>Craniata</taxon>
        <taxon>Vertebrata</taxon>
        <taxon>Euteleostomi</taxon>
        <taxon>Actinopterygii</taxon>
        <taxon>Neopterygii</taxon>
        <taxon>Teleostei</taxon>
        <taxon>Neoteleostei</taxon>
        <taxon>Acanthomorphata</taxon>
        <taxon>Anabantaria</taxon>
        <taxon>Anabantiformes</taxon>
        <taxon>Channoidei</taxon>
        <taxon>Channidae</taxon>
        <taxon>Channa</taxon>
    </lineage>
</organism>
<reference evidence="1 2" key="1">
    <citation type="submission" date="2019-02" db="EMBL/GenBank/DDBJ databases">
        <title>Opniocepnalus argus genome.</title>
        <authorList>
            <person name="Zhou C."/>
            <person name="Xiao S."/>
        </authorList>
    </citation>
    <scope>NUCLEOTIDE SEQUENCE [LARGE SCALE GENOMIC DNA]</scope>
    <source>
        <strain evidence="1">OARG1902GOOAL</strain>
        <tissue evidence="1">Muscle</tissue>
    </source>
</reference>
<dbReference type="EMBL" id="CM015713">
    <property type="protein sequence ID" value="KAF3686436.1"/>
    <property type="molecule type" value="Genomic_DNA"/>
</dbReference>
<accession>A0A6G1P8R8</accession>
<proteinExistence type="predicted"/>
<protein>
    <submittedName>
        <fullName evidence="1">Uncharacterized protein</fullName>
    </submittedName>
</protein>
<keyword evidence="2" id="KW-1185">Reference proteome</keyword>
<reference evidence="2" key="2">
    <citation type="submission" date="2019-02" db="EMBL/GenBank/DDBJ databases">
        <title>Opniocepnalus argus Var Kimnra genome.</title>
        <authorList>
            <person name="Zhou C."/>
            <person name="Xiao S."/>
        </authorList>
    </citation>
    <scope>NUCLEOTIDE SEQUENCE [LARGE SCALE GENOMIC DNA]</scope>
</reference>
<evidence type="ECO:0000313" key="2">
    <source>
        <dbReference type="Proteomes" id="UP000503349"/>
    </source>
</evidence>
<sequence>MGGGVRRLLGSSFNTKRKKFPLIDFKCDFPVHNCGFEGLINPSETSGDFPNAHEITFP</sequence>
<dbReference type="Proteomes" id="UP000503349">
    <property type="component" value="Chromosome 2"/>
</dbReference>
<evidence type="ECO:0000313" key="1">
    <source>
        <dbReference type="EMBL" id="KAF3686436.1"/>
    </source>
</evidence>